<proteinExistence type="inferred from homology"/>
<dbReference type="PANTHER" id="PTHR30561:SF1">
    <property type="entry name" value="MULTIDRUG TRANSPORTER EMRE"/>
    <property type="match status" value="1"/>
</dbReference>
<accession>A0ABP8VK22</accession>
<reference evidence="10" key="1">
    <citation type="journal article" date="2019" name="Int. J. Syst. Evol. Microbiol.">
        <title>The Global Catalogue of Microorganisms (GCM) 10K type strain sequencing project: providing services to taxonomists for standard genome sequencing and annotation.</title>
        <authorList>
            <consortium name="The Broad Institute Genomics Platform"/>
            <consortium name="The Broad Institute Genome Sequencing Center for Infectious Disease"/>
            <person name="Wu L."/>
            <person name="Ma J."/>
        </authorList>
    </citation>
    <scope>NUCLEOTIDE SEQUENCE [LARGE SCALE GENOMIC DNA]</scope>
    <source>
        <strain evidence="10">JCM 18956</strain>
    </source>
</reference>
<evidence type="ECO:0000256" key="3">
    <source>
        <dbReference type="ARBA" id="ARBA00022475"/>
    </source>
</evidence>
<comment type="subcellular location">
    <subcellularLocation>
        <location evidence="1 7">Cell membrane</location>
        <topology evidence="1 7">Multi-pass membrane protein</topology>
    </subcellularLocation>
</comment>
<keyword evidence="3" id="KW-1003">Cell membrane</keyword>
<evidence type="ECO:0000256" key="7">
    <source>
        <dbReference type="RuleBase" id="RU003942"/>
    </source>
</evidence>
<gene>
    <name evidence="9" type="ORF">GCM10025780_03630</name>
</gene>
<evidence type="ECO:0000256" key="4">
    <source>
        <dbReference type="ARBA" id="ARBA00022692"/>
    </source>
</evidence>
<name>A0ABP8VK22_9MICO</name>
<dbReference type="InterPro" id="IPR000390">
    <property type="entry name" value="Small_drug/metabolite_transptr"/>
</dbReference>
<feature type="transmembrane region" description="Helical" evidence="8">
    <location>
        <begin position="55"/>
        <end position="72"/>
    </location>
</feature>
<dbReference type="PANTHER" id="PTHR30561">
    <property type="entry name" value="SMR FAMILY PROTON-DEPENDENT DRUG EFFLUX TRANSPORTER SUGE"/>
    <property type="match status" value="1"/>
</dbReference>
<dbReference type="InterPro" id="IPR045324">
    <property type="entry name" value="Small_multidrug_res"/>
</dbReference>
<feature type="transmembrane region" description="Helical" evidence="8">
    <location>
        <begin position="84"/>
        <end position="105"/>
    </location>
</feature>
<organism evidence="9 10">
    <name type="scientific">Frondihabitans cladoniiphilus</name>
    <dbReference type="NCBI Taxonomy" id="715785"/>
    <lineage>
        <taxon>Bacteria</taxon>
        <taxon>Bacillati</taxon>
        <taxon>Actinomycetota</taxon>
        <taxon>Actinomycetes</taxon>
        <taxon>Micrococcales</taxon>
        <taxon>Microbacteriaceae</taxon>
        <taxon>Frondihabitans</taxon>
    </lineage>
</organism>
<evidence type="ECO:0000256" key="2">
    <source>
        <dbReference type="ARBA" id="ARBA00022448"/>
    </source>
</evidence>
<keyword evidence="10" id="KW-1185">Reference proteome</keyword>
<dbReference type="EMBL" id="BAABLM010000001">
    <property type="protein sequence ID" value="GAA4665522.1"/>
    <property type="molecule type" value="Genomic_DNA"/>
</dbReference>
<feature type="transmembrane region" description="Helical" evidence="8">
    <location>
        <begin position="21"/>
        <end position="43"/>
    </location>
</feature>
<comment type="caution">
    <text evidence="9">The sequence shown here is derived from an EMBL/GenBank/DDBJ whole genome shotgun (WGS) entry which is preliminary data.</text>
</comment>
<evidence type="ECO:0000256" key="5">
    <source>
        <dbReference type="ARBA" id="ARBA00022989"/>
    </source>
</evidence>
<feature type="transmembrane region" description="Helical" evidence="8">
    <location>
        <begin position="111"/>
        <end position="131"/>
    </location>
</feature>
<comment type="similarity">
    <text evidence="7">Belongs to the drug/metabolite transporter (DMT) superfamily. Small multidrug resistance (SMR) (TC 2.A.7.1) family.</text>
</comment>
<keyword evidence="5 8" id="KW-1133">Transmembrane helix</keyword>
<dbReference type="SUPFAM" id="SSF103481">
    <property type="entry name" value="Multidrug resistance efflux transporter EmrE"/>
    <property type="match status" value="1"/>
</dbReference>
<dbReference type="InterPro" id="IPR037185">
    <property type="entry name" value="EmrE-like"/>
</dbReference>
<keyword evidence="2" id="KW-0813">Transport</keyword>
<protein>
    <submittedName>
        <fullName evidence="9">SMR family transporter</fullName>
    </submittedName>
</protein>
<dbReference type="Proteomes" id="UP001501295">
    <property type="component" value="Unassembled WGS sequence"/>
</dbReference>
<evidence type="ECO:0000256" key="8">
    <source>
        <dbReference type="SAM" id="Phobius"/>
    </source>
</evidence>
<evidence type="ECO:0000313" key="9">
    <source>
        <dbReference type="EMBL" id="GAA4665522.1"/>
    </source>
</evidence>
<evidence type="ECO:0000256" key="6">
    <source>
        <dbReference type="ARBA" id="ARBA00023136"/>
    </source>
</evidence>
<evidence type="ECO:0000256" key="1">
    <source>
        <dbReference type="ARBA" id="ARBA00004651"/>
    </source>
</evidence>
<sequence>MSTEQGRRGQATRIRYGRSMGYLFLAAAIVSEVVATSFLRLTSNPGGTSGTSTPWWPYIIVVVGYVLSFVMLSQTLSAGIPLGIAYAVWAGAGVVLVALISWIFFKETLTLVQVGGIVLVIAGVGMLELGGRHNPTT</sequence>
<keyword evidence="6 8" id="KW-0472">Membrane</keyword>
<dbReference type="Pfam" id="PF00893">
    <property type="entry name" value="Multi_Drug_Res"/>
    <property type="match status" value="1"/>
</dbReference>
<keyword evidence="4 7" id="KW-0812">Transmembrane</keyword>
<dbReference type="Gene3D" id="1.10.3730.20">
    <property type="match status" value="1"/>
</dbReference>
<evidence type="ECO:0000313" key="10">
    <source>
        <dbReference type="Proteomes" id="UP001501295"/>
    </source>
</evidence>